<proteinExistence type="predicted"/>
<name>A0A0J6CND2_9BACT</name>
<evidence type="ECO:0000256" key="1">
    <source>
        <dbReference type="SAM" id="SignalP"/>
    </source>
</evidence>
<dbReference type="PATRIC" id="fig|328812.4.peg.970"/>
<evidence type="ECO:0008006" key="6">
    <source>
        <dbReference type="Google" id="ProtNLM"/>
    </source>
</evidence>
<dbReference type="Pfam" id="PF16403">
    <property type="entry name" value="Bact_surface_Ig-like"/>
    <property type="match status" value="1"/>
</dbReference>
<keyword evidence="1" id="KW-0732">Signal</keyword>
<dbReference type="InterPro" id="IPR032179">
    <property type="entry name" value="Cry22Aa_Ig-like"/>
</dbReference>
<dbReference type="AlphaFoldDB" id="A0A0J6CND2"/>
<protein>
    <recommendedName>
        <fullName evidence="6">DUF5012 domain-containing protein</fullName>
    </recommendedName>
</protein>
<dbReference type="RefSeq" id="WP_046146417.1">
    <property type="nucleotide sequence ID" value="NZ_AP031410.1"/>
</dbReference>
<evidence type="ECO:0000259" key="3">
    <source>
        <dbReference type="Pfam" id="PF16404"/>
    </source>
</evidence>
<feature type="domain" description="BT-2262-like C-terminal" evidence="3">
    <location>
        <begin position="119"/>
        <end position="236"/>
    </location>
</feature>
<organism evidence="4 5">
    <name type="scientific">Parabacteroides goldsteinii</name>
    <dbReference type="NCBI Taxonomy" id="328812"/>
    <lineage>
        <taxon>Bacteria</taxon>
        <taxon>Pseudomonadati</taxon>
        <taxon>Bacteroidota</taxon>
        <taxon>Bacteroidia</taxon>
        <taxon>Bacteroidales</taxon>
        <taxon>Tannerellaceae</taxon>
        <taxon>Parabacteroides</taxon>
    </lineage>
</organism>
<dbReference type="Pfam" id="PF16404">
    <property type="entry name" value="BT_2262-like_C"/>
    <property type="match status" value="1"/>
</dbReference>
<sequence length="238" mass="25610">MKSKLTYMIISVLAVFSLAGCGDDSTEGMTFITYYPELTLENSADGGTTLYCAKGGTFTDPGYTAILNGEDVTDQVQVDSNVNMDKSGIYTVAYSIVNADGFVTTASRKVIVTDQNDPVEGVYYVDPASYRVSSAGETPYGASYEMTVFNNGNGTYAVSDLLGGWYDKRANYGIAYSMPGDIKVSEDGSIEMLSSSVAGWGDSADYMKEGKFDSATNTLSWQVGYAGSMDFYVTMTKR</sequence>
<accession>A0A0J6CND2</accession>
<dbReference type="InterPro" id="IPR032180">
    <property type="entry name" value="BT_2262-like_C"/>
</dbReference>
<dbReference type="GeneID" id="69982312"/>
<feature type="chain" id="PRO_5041041342" description="DUF5012 domain-containing protein" evidence="1">
    <location>
        <begin position="20"/>
        <end position="238"/>
    </location>
</feature>
<evidence type="ECO:0000313" key="5">
    <source>
        <dbReference type="Proteomes" id="UP000036166"/>
    </source>
</evidence>
<feature type="signal peptide" evidence="1">
    <location>
        <begin position="1"/>
        <end position="19"/>
    </location>
</feature>
<evidence type="ECO:0000313" key="4">
    <source>
        <dbReference type="EMBL" id="KMM34725.1"/>
    </source>
</evidence>
<comment type="caution">
    <text evidence="4">The sequence shown here is derived from an EMBL/GenBank/DDBJ whole genome shotgun (WGS) entry which is preliminary data.</text>
</comment>
<gene>
    <name evidence="4" type="ORF">ACM15_05445</name>
</gene>
<dbReference type="EMBL" id="LFJV01000013">
    <property type="protein sequence ID" value="KMM34725.1"/>
    <property type="molecule type" value="Genomic_DNA"/>
</dbReference>
<feature type="domain" description="Pesticidal crystal protein Cry22Aa Ig-like" evidence="2">
    <location>
        <begin position="45"/>
        <end position="112"/>
    </location>
</feature>
<evidence type="ECO:0000259" key="2">
    <source>
        <dbReference type="Pfam" id="PF16403"/>
    </source>
</evidence>
<dbReference type="PROSITE" id="PS51257">
    <property type="entry name" value="PROKAR_LIPOPROTEIN"/>
    <property type="match status" value="1"/>
</dbReference>
<dbReference type="Proteomes" id="UP000036166">
    <property type="component" value="Unassembled WGS sequence"/>
</dbReference>
<dbReference type="InterPro" id="IPR013783">
    <property type="entry name" value="Ig-like_fold"/>
</dbReference>
<dbReference type="Gene3D" id="2.60.40.10">
    <property type="entry name" value="Immunoglobulins"/>
    <property type="match status" value="1"/>
</dbReference>
<reference evidence="4 5" key="1">
    <citation type="submission" date="2015-06" db="EMBL/GenBank/DDBJ databases">
        <title>Draft Genome Sequence of Parabacteroides goldsteinii with Putative Novel Metallo-Beta-Lactamases Isolated from a Blood Culture from a Human Patient.</title>
        <authorList>
            <person name="Krogh T.J."/>
            <person name="Agergaard C.N."/>
            <person name="Moller-Jensen J."/>
            <person name="Justesen U.S."/>
        </authorList>
    </citation>
    <scope>NUCLEOTIDE SEQUENCE [LARGE SCALE GENOMIC DNA]</scope>
    <source>
        <strain evidence="4 5">910340</strain>
    </source>
</reference>